<dbReference type="PANTHER" id="PTHR11487">
    <property type="entry name" value="THIOESTERASE"/>
    <property type="match status" value="1"/>
</dbReference>
<organism evidence="3">
    <name type="scientific">Pseudomonas tritici</name>
    <dbReference type="NCBI Taxonomy" id="2745518"/>
    <lineage>
        <taxon>Bacteria</taxon>
        <taxon>Pseudomonadati</taxon>
        <taxon>Pseudomonadota</taxon>
        <taxon>Gammaproteobacteria</taxon>
        <taxon>Pseudomonadales</taxon>
        <taxon>Pseudomonadaceae</taxon>
        <taxon>Pseudomonas</taxon>
    </lineage>
</organism>
<comment type="similarity">
    <text evidence="1">Belongs to the thioesterase family.</text>
</comment>
<dbReference type="InterPro" id="IPR012223">
    <property type="entry name" value="TEII"/>
</dbReference>
<keyword evidence="5" id="KW-1185">Reference proteome</keyword>
<dbReference type="KEGG" id="ptrt:HU722_0014305"/>
<evidence type="ECO:0000259" key="2">
    <source>
        <dbReference type="Pfam" id="PF00975"/>
    </source>
</evidence>
<evidence type="ECO:0000313" key="4">
    <source>
        <dbReference type="EMBL" id="QXH81221.1"/>
    </source>
</evidence>
<dbReference type="InterPro" id="IPR029058">
    <property type="entry name" value="AB_hydrolase_fold"/>
</dbReference>
<sequence>MTELMRQLMDAIRPYTDKPWALLGCSLGCKIALEVARTLASEGRHPQLVFLMACPAPSFPIQRKVSDYSEEDSPSKSDTWAARDSALSEGYCVATDTTLAVPMVMIAASDDHLVTVEAARRWKRHAAAGFDWRLVDGGHFFLRQQRTQLLGWLSEALQHPPR</sequence>
<dbReference type="Pfam" id="PF00975">
    <property type="entry name" value="Thioesterase"/>
    <property type="match status" value="1"/>
</dbReference>
<reference evidence="3" key="1">
    <citation type="journal article" date="2020" name="Microorganisms">
        <title>Reliable Identification of Environmental Pseudomonas Isolates Using the rpoD Gene.</title>
        <authorList>
            <consortium name="The Broad Institute Genome Sequencing Platform"/>
            <person name="Girard L."/>
            <person name="Lood C."/>
            <person name="Rokni-Zadeh H."/>
            <person name="van Noort V."/>
            <person name="Lavigne R."/>
            <person name="De Mot R."/>
        </authorList>
    </citation>
    <scope>NUCLEOTIDE SEQUENCE [LARGE SCALE GENOMIC DNA]</scope>
    <source>
        <strain evidence="3">SWRI145</strain>
    </source>
</reference>
<reference evidence="4" key="2">
    <citation type="submission" date="2021-06" db="EMBL/GenBank/DDBJ databases">
        <title>Updating the genus Pseudomonas: Description of 43 new species and partition of the Pseudomonas putida group.</title>
        <authorList>
            <person name="Girard L."/>
            <person name="Lood C."/>
            <person name="Vandamme P."/>
            <person name="Rokni-Zadeh H."/>
            <person name="van Noort V."/>
            <person name="Hofte M."/>
            <person name="Lavigne R."/>
            <person name="De Mot R."/>
        </authorList>
    </citation>
    <scope>NUCLEOTIDE SEQUENCE</scope>
    <source>
        <strain evidence="4">SWRI145</strain>
    </source>
</reference>
<evidence type="ECO:0000313" key="5">
    <source>
        <dbReference type="Proteomes" id="UP000615613"/>
    </source>
</evidence>
<dbReference type="PANTHER" id="PTHR11487:SF0">
    <property type="entry name" value="S-ACYL FATTY ACID SYNTHASE THIOESTERASE, MEDIUM CHAIN"/>
    <property type="match status" value="1"/>
</dbReference>
<name>A0A8I0D0X8_9PSED</name>
<accession>A0A8I0D0X8</accession>
<gene>
    <name evidence="4" type="ORF">HU722_0014305</name>
    <name evidence="3" type="ORF">HU722_35160</name>
</gene>
<dbReference type="AlphaFoldDB" id="A0A8I0D0X8"/>
<dbReference type="SUPFAM" id="SSF53474">
    <property type="entry name" value="alpha/beta-Hydrolases"/>
    <property type="match status" value="1"/>
</dbReference>
<dbReference type="Gene3D" id="3.40.50.1820">
    <property type="entry name" value="alpha/beta hydrolase"/>
    <property type="match status" value="1"/>
</dbReference>
<dbReference type="EMBL" id="JABWQF010000028">
    <property type="protein sequence ID" value="MBC3296780.1"/>
    <property type="molecule type" value="Genomic_DNA"/>
</dbReference>
<proteinExistence type="inferred from homology"/>
<evidence type="ECO:0000313" key="3">
    <source>
        <dbReference type="EMBL" id="MBC3296780.1"/>
    </source>
</evidence>
<dbReference type="GO" id="GO:0008610">
    <property type="term" value="P:lipid biosynthetic process"/>
    <property type="evidence" value="ECO:0007669"/>
    <property type="project" value="TreeGrafter"/>
</dbReference>
<dbReference type="Proteomes" id="UP000615613">
    <property type="component" value="Chromosome"/>
</dbReference>
<evidence type="ECO:0000256" key="1">
    <source>
        <dbReference type="ARBA" id="ARBA00007169"/>
    </source>
</evidence>
<dbReference type="EMBL" id="CP077084">
    <property type="protein sequence ID" value="QXH81221.1"/>
    <property type="molecule type" value="Genomic_DNA"/>
</dbReference>
<feature type="domain" description="Thioesterase" evidence="2">
    <location>
        <begin position="2"/>
        <end position="69"/>
    </location>
</feature>
<protein>
    <submittedName>
        <fullName evidence="3">Thioesterase</fullName>
    </submittedName>
</protein>
<dbReference type="InterPro" id="IPR001031">
    <property type="entry name" value="Thioesterase"/>
</dbReference>